<name>A0A318HU53_BURPY</name>
<comment type="caution">
    <text evidence="1">The sequence shown here is derived from an EMBL/GenBank/DDBJ whole genome shotgun (WGS) entry which is preliminary data.</text>
</comment>
<evidence type="ECO:0000313" key="1">
    <source>
        <dbReference type="EMBL" id="PXX22065.1"/>
    </source>
</evidence>
<dbReference type="Proteomes" id="UP000247755">
    <property type="component" value="Unassembled WGS sequence"/>
</dbReference>
<organism evidence="1 2">
    <name type="scientific">Burkholderia pyrrocinia</name>
    <name type="common">Pseudomonas pyrrocinia</name>
    <dbReference type="NCBI Taxonomy" id="60550"/>
    <lineage>
        <taxon>Bacteria</taxon>
        <taxon>Pseudomonadati</taxon>
        <taxon>Pseudomonadota</taxon>
        <taxon>Betaproteobacteria</taxon>
        <taxon>Burkholderiales</taxon>
        <taxon>Burkholderiaceae</taxon>
        <taxon>Burkholderia</taxon>
        <taxon>Burkholderia cepacia complex</taxon>
    </lineage>
</organism>
<evidence type="ECO:0000313" key="2">
    <source>
        <dbReference type="Proteomes" id="UP000247755"/>
    </source>
</evidence>
<gene>
    <name evidence="1" type="ORF">NA66_104327</name>
</gene>
<proteinExistence type="predicted"/>
<dbReference type="EMBL" id="QJJY01000043">
    <property type="protein sequence ID" value="PXX22065.1"/>
    <property type="molecule type" value="Genomic_DNA"/>
</dbReference>
<reference evidence="1 2" key="1">
    <citation type="submission" date="2018-05" db="EMBL/GenBank/DDBJ databases">
        <title>Comparative genomics of bacterial root endophytes of switchgrass collected from native prairies over two seasons.</title>
        <authorList>
            <person name="Tang Y."/>
        </authorList>
    </citation>
    <scope>NUCLEOTIDE SEQUENCE [LARGE SCALE GENOMIC DNA]</scope>
    <source>
        <strain evidence="1 2">NFIX32</strain>
    </source>
</reference>
<sequence>MDAPTWTAIDLAIKFFQMFDQALNQQPERSRQLAGGILNQLRYPPANVRNPLRDDKSEFAKETAYLVCLCSTRFYRIAGRLPQLD</sequence>
<protein>
    <submittedName>
        <fullName evidence="1">Uncharacterized protein</fullName>
    </submittedName>
</protein>
<accession>A0A318HU53</accession>
<dbReference type="AlphaFoldDB" id="A0A318HU53"/>